<protein>
    <submittedName>
        <fullName evidence="1">Uncharacterized protein</fullName>
    </submittedName>
</protein>
<accession>A0A5B7KHU5</accession>
<reference evidence="1 2" key="1">
    <citation type="submission" date="2019-05" db="EMBL/GenBank/DDBJ databases">
        <title>Another draft genome of Portunus trituberculatus and its Hox gene families provides insights of decapod evolution.</title>
        <authorList>
            <person name="Jeong J.-H."/>
            <person name="Song I."/>
            <person name="Kim S."/>
            <person name="Choi T."/>
            <person name="Kim D."/>
            <person name="Ryu S."/>
            <person name="Kim W."/>
        </authorList>
    </citation>
    <scope>NUCLEOTIDE SEQUENCE [LARGE SCALE GENOMIC DNA]</scope>
    <source>
        <tissue evidence="1">Muscle</tissue>
    </source>
</reference>
<gene>
    <name evidence="1" type="ORF">E2C01_102164</name>
</gene>
<organism evidence="1 2">
    <name type="scientific">Portunus trituberculatus</name>
    <name type="common">Swimming crab</name>
    <name type="synonym">Neptunus trituberculatus</name>
    <dbReference type="NCBI Taxonomy" id="210409"/>
    <lineage>
        <taxon>Eukaryota</taxon>
        <taxon>Metazoa</taxon>
        <taxon>Ecdysozoa</taxon>
        <taxon>Arthropoda</taxon>
        <taxon>Crustacea</taxon>
        <taxon>Multicrustacea</taxon>
        <taxon>Malacostraca</taxon>
        <taxon>Eumalacostraca</taxon>
        <taxon>Eucarida</taxon>
        <taxon>Decapoda</taxon>
        <taxon>Pleocyemata</taxon>
        <taxon>Brachyura</taxon>
        <taxon>Eubrachyura</taxon>
        <taxon>Portunoidea</taxon>
        <taxon>Portunidae</taxon>
        <taxon>Portuninae</taxon>
        <taxon>Portunus</taxon>
    </lineage>
</organism>
<comment type="caution">
    <text evidence="1">The sequence shown here is derived from an EMBL/GenBank/DDBJ whole genome shotgun (WGS) entry which is preliminary data.</text>
</comment>
<dbReference type="Proteomes" id="UP000324222">
    <property type="component" value="Unassembled WGS sequence"/>
</dbReference>
<proteinExistence type="predicted"/>
<evidence type="ECO:0000313" key="1">
    <source>
        <dbReference type="EMBL" id="MPD06357.1"/>
    </source>
</evidence>
<keyword evidence="2" id="KW-1185">Reference proteome</keyword>
<evidence type="ECO:0000313" key="2">
    <source>
        <dbReference type="Proteomes" id="UP000324222"/>
    </source>
</evidence>
<name>A0A5B7KHU5_PORTR</name>
<dbReference type="EMBL" id="VSRR010150724">
    <property type="protein sequence ID" value="MPD06357.1"/>
    <property type="molecule type" value="Genomic_DNA"/>
</dbReference>
<sequence length="9" mass="888">MAPVLIASS</sequence>